<name>G0S3Y4_CHATD</name>
<dbReference type="InterPro" id="IPR015422">
    <property type="entry name" value="PyrdxlP-dep_Trfase_small"/>
</dbReference>
<dbReference type="SUPFAM" id="SSF53383">
    <property type="entry name" value="PLP-dependent transferases"/>
    <property type="match status" value="1"/>
</dbReference>
<dbReference type="KEGG" id="cthr:CTHT_0039310"/>
<dbReference type="Proteomes" id="UP000008066">
    <property type="component" value="Unassembled WGS sequence"/>
</dbReference>
<dbReference type="InterPro" id="IPR004839">
    <property type="entry name" value="Aminotransferase_I/II_large"/>
</dbReference>
<accession>G0S3Y4</accession>
<dbReference type="CDD" id="cd00609">
    <property type="entry name" value="AAT_like"/>
    <property type="match status" value="1"/>
</dbReference>
<reference evidence="2 3" key="1">
    <citation type="journal article" date="2011" name="Cell">
        <title>Insight into structure and assembly of the nuclear pore complex by utilizing the genome of a eukaryotic thermophile.</title>
        <authorList>
            <person name="Amlacher S."/>
            <person name="Sarges P."/>
            <person name="Flemming D."/>
            <person name="van Noort V."/>
            <person name="Kunze R."/>
            <person name="Devos D.P."/>
            <person name="Arumugam M."/>
            <person name="Bork P."/>
            <person name="Hurt E."/>
        </authorList>
    </citation>
    <scope>NUCLEOTIDE SEQUENCE [LARGE SCALE GENOMIC DNA]</scope>
    <source>
        <strain evidence="3">DSM 1495 / CBS 144.50 / IMI 039719</strain>
    </source>
</reference>
<proteinExistence type="predicted"/>
<gene>
    <name evidence="2" type="ORF">CTHT_0039310</name>
</gene>
<dbReference type="Gene3D" id="3.40.640.10">
    <property type="entry name" value="Type I PLP-dependent aspartate aminotransferase-like (Major domain)"/>
    <property type="match status" value="1"/>
</dbReference>
<evidence type="ECO:0000313" key="3">
    <source>
        <dbReference type="Proteomes" id="UP000008066"/>
    </source>
</evidence>
<dbReference type="Gene3D" id="3.90.1150.10">
    <property type="entry name" value="Aspartate Aminotransferase, domain 1"/>
    <property type="match status" value="1"/>
</dbReference>
<dbReference type="Pfam" id="PF00155">
    <property type="entry name" value="Aminotran_1_2"/>
    <property type="match status" value="1"/>
</dbReference>
<dbReference type="HOGENOM" id="CLU_017584_0_6_1"/>
<dbReference type="GO" id="GO:0030170">
    <property type="term" value="F:pyridoxal phosphate binding"/>
    <property type="evidence" value="ECO:0007669"/>
    <property type="project" value="InterPro"/>
</dbReference>
<protein>
    <submittedName>
        <fullName evidence="2">Putative pyridoxal phosphate binding protein</fullName>
    </submittedName>
</protein>
<dbReference type="EMBL" id="GL988041">
    <property type="protein sequence ID" value="EGS22046.1"/>
    <property type="molecule type" value="Genomic_DNA"/>
</dbReference>
<dbReference type="eggNOG" id="KOG0634">
    <property type="taxonomic scope" value="Eukaryota"/>
</dbReference>
<dbReference type="PANTHER" id="PTHR42858:SF1">
    <property type="entry name" value="LD15494P"/>
    <property type="match status" value="1"/>
</dbReference>
<evidence type="ECO:0000259" key="1">
    <source>
        <dbReference type="Pfam" id="PF00155"/>
    </source>
</evidence>
<dbReference type="GO" id="GO:0047536">
    <property type="term" value="F:2-aminoadipate transaminase activity"/>
    <property type="evidence" value="ECO:0007669"/>
    <property type="project" value="TreeGrafter"/>
</dbReference>
<dbReference type="GeneID" id="18257969"/>
<organism evidence="3">
    <name type="scientific">Chaetomium thermophilum (strain DSM 1495 / CBS 144.50 / IMI 039719)</name>
    <name type="common">Thermochaetoides thermophila</name>
    <dbReference type="NCBI Taxonomy" id="759272"/>
    <lineage>
        <taxon>Eukaryota</taxon>
        <taxon>Fungi</taxon>
        <taxon>Dikarya</taxon>
        <taxon>Ascomycota</taxon>
        <taxon>Pezizomycotina</taxon>
        <taxon>Sordariomycetes</taxon>
        <taxon>Sordariomycetidae</taxon>
        <taxon>Sordariales</taxon>
        <taxon>Chaetomiaceae</taxon>
        <taxon>Thermochaetoides</taxon>
    </lineage>
</organism>
<dbReference type="AlphaFoldDB" id="G0S3Y4"/>
<sequence>MTEIRPSSQFKNEHQPTKTKHLINLLRGWPAPSLLPTHLIQAKANEVLSDPAIAISALQYAPDPGYQPLREALAEYLCKVYPSLDEFESAGQPRTFSSSEEECSASIKDVWEAENFAITGGASQSIACVLQSFTDPGYTRGIIISAPCYFLGCPIFEDAGFVGRLYAVREDKEDGMDLERLRWLLEGEDGRGSGDFVGEVRYKNPGKDRKIYRYVIYLVATSANPSGKTMSVEKRRRMVELARKHDALIISDDVYDFLQWTTADKISATNMKQRNIRPLPTLSQIDIALGRSPHDPPGKHFGHAISNASFSKLAGPGMRTGWIHGTKDFVHGFSVTGTNRSGGAASQFAAAILAKMLQSGELPAWIDGVVKPALQERYQLIMKAIKEELPDIVEVWNGNGPNGVSGDVSVFGGYFVWLTFPETIDTERLAQRAREEENLIIAPGTLFEVKGDEKNGGFRNNVRLCFSWEDKKNIVEGIKRLARVLGRILKDDDDLIHSDTAKIGMAREYKQLQEQELRDSC</sequence>
<keyword evidence="3" id="KW-1185">Reference proteome</keyword>
<dbReference type="STRING" id="759272.G0S3Y4"/>
<dbReference type="OrthoDB" id="7042322at2759"/>
<evidence type="ECO:0000313" key="2">
    <source>
        <dbReference type="EMBL" id="EGS22046.1"/>
    </source>
</evidence>
<dbReference type="OMA" id="ARVFVCQ"/>
<dbReference type="RefSeq" id="XP_006694342.1">
    <property type="nucleotide sequence ID" value="XM_006694279.1"/>
</dbReference>
<dbReference type="InterPro" id="IPR015424">
    <property type="entry name" value="PyrdxlP-dep_Trfase"/>
</dbReference>
<dbReference type="InterPro" id="IPR015421">
    <property type="entry name" value="PyrdxlP-dep_Trfase_major"/>
</dbReference>
<dbReference type="PANTHER" id="PTHR42858">
    <property type="entry name" value="AMINOTRANSFERASE"/>
    <property type="match status" value="1"/>
</dbReference>
<feature type="domain" description="Aminotransferase class I/classII large" evidence="1">
    <location>
        <begin position="113"/>
        <end position="479"/>
    </location>
</feature>